<dbReference type="NCBIfam" id="TIGR01449">
    <property type="entry name" value="PGP_bact"/>
    <property type="match status" value="1"/>
</dbReference>
<evidence type="ECO:0000256" key="3">
    <source>
        <dbReference type="ARBA" id="ARBA00004818"/>
    </source>
</evidence>
<dbReference type="SFLD" id="SFLDS00003">
    <property type="entry name" value="Haloacid_Dehalogenase"/>
    <property type="match status" value="1"/>
</dbReference>
<keyword evidence="9" id="KW-0119">Carbohydrate metabolism</keyword>
<name>A0A370XAZ1_9GAMM</name>
<comment type="cofactor">
    <cofactor evidence="2">
        <name>Mg(2+)</name>
        <dbReference type="ChEBI" id="CHEBI:18420"/>
    </cofactor>
</comment>
<reference evidence="10 11" key="1">
    <citation type="submission" date="2018-07" db="EMBL/GenBank/DDBJ databases">
        <title>Dyella monticola sp. nov. and Dyella psychrodurans sp. nov. isolated from monsoon evergreen broad-leaved forest soil of Dinghu Mountain, China.</title>
        <authorList>
            <person name="Gao Z."/>
            <person name="Qiu L."/>
        </authorList>
    </citation>
    <scope>NUCLEOTIDE SEQUENCE [LARGE SCALE GENOMIC DNA]</scope>
    <source>
        <strain evidence="10 11">4MSK11</strain>
    </source>
</reference>
<comment type="similarity">
    <text evidence="4">Belongs to the HAD-like hydrolase superfamily. CbbY/CbbZ/Gph/YieH family.</text>
</comment>
<gene>
    <name evidence="10" type="primary">gph</name>
    <name evidence="10" type="ORF">DWU99_08760</name>
</gene>
<evidence type="ECO:0000256" key="8">
    <source>
        <dbReference type="ARBA" id="ARBA00022842"/>
    </source>
</evidence>
<dbReference type="InterPro" id="IPR036412">
    <property type="entry name" value="HAD-like_sf"/>
</dbReference>
<evidence type="ECO:0000256" key="2">
    <source>
        <dbReference type="ARBA" id="ARBA00001946"/>
    </source>
</evidence>
<dbReference type="SUPFAM" id="SSF56784">
    <property type="entry name" value="HAD-like"/>
    <property type="match status" value="1"/>
</dbReference>
<evidence type="ECO:0000313" key="10">
    <source>
        <dbReference type="EMBL" id="RDS85584.1"/>
    </source>
</evidence>
<dbReference type="PANTHER" id="PTHR43434:SF23">
    <property type="entry name" value="PHOSPHOGLYCOLATE PHOSPHATASE"/>
    <property type="match status" value="1"/>
</dbReference>
<comment type="caution">
    <text evidence="10">The sequence shown here is derived from an EMBL/GenBank/DDBJ whole genome shotgun (WGS) entry which is preliminary data.</text>
</comment>
<dbReference type="GO" id="GO:0008967">
    <property type="term" value="F:phosphoglycolate phosphatase activity"/>
    <property type="evidence" value="ECO:0007669"/>
    <property type="project" value="UniProtKB-EC"/>
</dbReference>
<dbReference type="GO" id="GO:0005975">
    <property type="term" value="P:carbohydrate metabolic process"/>
    <property type="evidence" value="ECO:0007669"/>
    <property type="project" value="InterPro"/>
</dbReference>
<dbReference type="EMBL" id="QRBF01000002">
    <property type="protein sequence ID" value="RDS85584.1"/>
    <property type="molecule type" value="Genomic_DNA"/>
</dbReference>
<dbReference type="PANTHER" id="PTHR43434">
    <property type="entry name" value="PHOSPHOGLYCOLATE PHOSPHATASE"/>
    <property type="match status" value="1"/>
</dbReference>
<dbReference type="EC" id="3.1.3.18" evidence="5"/>
<evidence type="ECO:0000256" key="4">
    <source>
        <dbReference type="ARBA" id="ARBA00006171"/>
    </source>
</evidence>
<keyword evidence="6" id="KW-0479">Metal-binding</keyword>
<comment type="catalytic activity">
    <reaction evidence="1">
        <text>2-phosphoglycolate + H2O = glycolate + phosphate</text>
        <dbReference type="Rhea" id="RHEA:14369"/>
        <dbReference type="ChEBI" id="CHEBI:15377"/>
        <dbReference type="ChEBI" id="CHEBI:29805"/>
        <dbReference type="ChEBI" id="CHEBI:43474"/>
        <dbReference type="ChEBI" id="CHEBI:58033"/>
        <dbReference type="EC" id="3.1.3.18"/>
    </reaction>
</comment>
<keyword evidence="11" id="KW-1185">Reference proteome</keyword>
<dbReference type="InterPro" id="IPR023198">
    <property type="entry name" value="PGP-like_dom2"/>
</dbReference>
<dbReference type="Proteomes" id="UP000255334">
    <property type="component" value="Unassembled WGS sequence"/>
</dbReference>
<dbReference type="Gene3D" id="3.40.50.1000">
    <property type="entry name" value="HAD superfamily/HAD-like"/>
    <property type="match status" value="1"/>
</dbReference>
<evidence type="ECO:0000313" key="11">
    <source>
        <dbReference type="Proteomes" id="UP000255334"/>
    </source>
</evidence>
<dbReference type="SFLD" id="SFLDG01129">
    <property type="entry name" value="C1.5:_HAD__Beta-PGM__Phosphata"/>
    <property type="match status" value="1"/>
</dbReference>
<dbReference type="Pfam" id="PF13419">
    <property type="entry name" value="HAD_2"/>
    <property type="match status" value="1"/>
</dbReference>
<sequence>MKSLPQSPQGVLFDLDGTLLDSAPDLHAALVAYCSEVGAPPAPYTKVREVVSRGSRAILRCAFDESDEALFERMPRYLELYHSMMTRHTRPFEGIDPLLDALESNGLAWGIVTNKPAYLTDDLIHQIGWSKRACAVISGDTLPVRKPDPAPVLLACERAGLDPAQCLFVGDDRRDVQAGNSAGLYSVAVHWGYLDGGDPYAWGADVVLEHPRQLAELLKLKVPA</sequence>
<evidence type="ECO:0000256" key="5">
    <source>
        <dbReference type="ARBA" id="ARBA00013078"/>
    </source>
</evidence>
<dbReference type="Gene3D" id="1.10.150.240">
    <property type="entry name" value="Putative phosphatase, domain 2"/>
    <property type="match status" value="1"/>
</dbReference>
<keyword evidence="7 10" id="KW-0378">Hydrolase</keyword>
<dbReference type="NCBIfam" id="TIGR01509">
    <property type="entry name" value="HAD-SF-IA-v3"/>
    <property type="match status" value="1"/>
</dbReference>
<comment type="pathway">
    <text evidence="3">Organic acid metabolism; glycolate biosynthesis; glycolate from 2-phosphoglycolate: step 1/1.</text>
</comment>
<accession>A0A370XAZ1</accession>
<dbReference type="InterPro" id="IPR041492">
    <property type="entry name" value="HAD_2"/>
</dbReference>
<evidence type="ECO:0000256" key="9">
    <source>
        <dbReference type="ARBA" id="ARBA00023277"/>
    </source>
</evidence>
<dbReference type="AlphaFoldDB" id="A0A370XAZ1"/>
<dbReference type="RefSeq" id="WP_115477621.1">
    <property type="nucleotide sequence ID" value="NZ_QRBF01000002.1"/>
</dbReference>
<evidence type="ECO:0000256" key="1">
    <source>
        <dbReference type="ARBA" id="ARBA00000830"/>
    </source>
</evidence>
<dbReference type="PRINTS" id="PR00413">
    <property type="entry name" value="HADHALOGNASE"/>
</dbReference>
<dbReference type="InterPro" id="IPR050155">
    <property type="entry name" value="HAD-like_hydrolase_sf"/>
</dbReference>
<keyword evidence="8" id="KW-0460">Magnesium</keyword>
<organism evidence="10 11">
    <name type="scientific">Dyella psychrodurans</name>
    <dbReference type="NCBI Taxonomy" id="1927960"/>
    <lineage>
        <taxon>Bacteria</taxon>
        <taxon>Pseudomonadati</taxon>
        <taxon>Pseudomonadota</taxon>
        <taxon>Gammaproteobacteria</taxon>
        <taxon>Lysobacterales</taxon>
        <taxon>Rhodanobacteraceae</taxon>
        <taxon>Dyella</taxon>
    </lineage>
</organism>
<dbReference type="InterPro" id="IPR006439">
    <property type="entry name" value="HAD-SF_hydro_IA"/>
</dbReference>
<evidence type="ECO:0000256" key="6">
    <source>
        <dbReference type="ARBA" id="ARBA00022723"/>
    </source>
</evidence>
<dbReference type="GO" id="GO:0046872">
    <property type="term" value="F:metal ion binding"/>
    <property type="evidence" value="ECO:0007669"/>
    <property type="project" value="UniProtKB-KW"/>
</dbReference>
<protein>
    <recommendedName>
        <fullName evidence="5">phosphoglycolate phosphatase</fullName>
        <ecNumber evidence="5">3.1.3.18</ecNumber>
    </recommendedName>
</protein>
<dbReference type="GO" id="GO:0005829">
    <property type="term" value="C:cytosol"/>
    <property type="evidence" value="ECO:0007669"/>
    <property type="project" value="TreeGrafter"/>
</dbReference>
<dbReference type="OrthoDB" id="9776368at2"/>
<proteinExistence type="inferred from homology"/>
<dbReference type="NCBIfam" id="TIGR01549">
    <property type="entry name" value="HAD-SF-IA-v1"/>
    <property type="match status" value="1"/>
</dbReference>
<dbReference type="FunFam" id="3.40.50.1000:FF:000022">
    <property type="entry name" value="Phosphoglycolate phosphatase"/>
    <property type="match status" value="1"/>
</dbReference>
<dbReference type="GO" id="GO:0006281">
    <property type="term" value="P:DNA repair"/>
    <property type="evidence" value="ECO:0007669"/>
    <property type="project" value="TreeGrafter"/>
</dbReference>
<dbReference type="InterPro" id="IPR023214">
    <property type="entry name" value="HAD_sf"/>
</dbReference>
<dbReference type="InterPro" id="IPR037512">
    <property type="entry name" value="PGPase_prok"/>
</dbReference>
<evidence type="ECO:0000256" key="7">
    <source>
        <dbReference type="ARBA" id="ARBA00022801"/>
    </source>
</evidence>